<dbReference type="SUPFAM" id="SSF52058">
    <property type="entry name" value="L domain-like"/>
    <property type="match status" value="2"/>
</dbReference>
<dbReference type="Gene3D" id="3.80.10.10">
    <property type="entry name" value="Ribonuclease Inhibitor"/>
    <property type="match status" value="3"/>
</dbReference>
<reference evidence="4" key="1">
    <citation type="submission" date="2021-03" db="EMBL/GenBank/DDBJ databases">
        <authorList>
            <person name="Tagirdzhanova G."/>
        </authorList>
    </citation>
    <scope>NUCLEOTIDE SEQUENCE</scope>
</reference>
<dbReference type="InterPro" id="IPR032675">
    <property type="entry name" value="LRR_dom_sf"/>
</dbReference>
<feature type="region of interest" description="Disordered" evidence="3">
    <location>
        <begin position="1"/>
        <end position="35"/>
    </location>
</feature>
<sequence length="987" mass="107058">MDLPSNRNLHASGIPRLSRLPLPHTAGKVPPLSEPNKYALKIRALPEKLAQNATNSTISVEMERGTSQSVQQGATEPEAFGTSVASNMDDIQLDSPVKSRTLPRRPRPSLSDRTIETLSQIPPSPSPRRRRSNFFPPEGSMAPSSQPTPSLSRTRPSTSHGQRPPLPPEFSTPRPPSPTKRRLEPTTGNPMPLTTPSKRAVSSHDPRSLSHSNSTSNNNVELTPSKSKSPMPSTGTLARHKHETTTNKPAVKLGRGSQTLAARPSKPRPSVQGAFVKPLPKLRDKPGGRPAGGTKKISPALSAESTDTFPTFSFSNSKISSQTSSESAGPTSSAALRELIAKAKVTCHKIGQSQTIDNSPSTRMTDGFPEIEIVSSNKGLLRKRVASARADGRLNIAAMGLKDMPNEVLNMYNADSVDLGDGAWYESVDLVRLVAADNEFEHLGEEVFPDTVAGPDTAMDEEFQGMIFAGLDTLDLHGNHLRLLPSGLRRLEHLTMLNLSKNKLSNESLNVITQVRSLRELRLADNVLDGMLTPQLSNLKKLEIIDVSNNAITTLPPNSDEISKLRVLNVAGNKLSSLPFELLVSLPLVEIDAARNRLGGALFPVSVPGLSDLKILDVANNALTSMAESGAIRLSSLQSLNVSENRLTQLPQMMGWTELLTLTAAGNRMASLPESITFLKQLTGVDLSRNDIKKLDERLGLMDNLAILRIANNPLRERRFLTMDTDSLKRELRSRLLTEEPSESVGGKIVNYEGASSAAGTDTTIPKAWHIKPGGVIDRSSANLEVIRPSEFESIVHETDVTTLILHHNLFTQLPQAIELIGHSLKILDLSRNKLTGNSCYMLTELSLPSLRSLNLANNAITSLSPLLDLLSAPQLSEINVSRNRLTSLPVLRDSFPALASVHASQNSISELRVEPVKGLQVLDVSGNAIGHLDPKLGLLGAEGLRTLVVRANMFRVPRREVIDKGTEAVLAWLKGRIPEEEMQGLG</sequence>
<dbReference type="InterPro" id="IPR001611">
    <property type="entry name" value="Leu-rich_rpt"/>
</dbReference>
<dbReference type="InterPro" id="IPR050216">
    <property type="entry name" value="LRR_domain-containing"/>
</dbReference>
<keyword evidence="2" id="KW-0677">Repeat</keyword>
<feature type="compositionally biased region" description="Pro residues" evidence="3">
    <location>
        <begin position="164"/>
        <end position="178"/>
    </location>
</feature>
<dbReference type="Pfam" id="PF13855">
    <property type="entry name" value="LRR_8"/>
    <property type="match status" value="1"/>
</dbReference>
<evidence type="ECO:0000313" key="5">
    <source>
        <dbReference type="Proteomes" id="UP000664203"/>
    </source>
</evidence>
<evidence type="ECO:0008006" key="6">
    <source>
        <dbReference type="Google" id="ProtNLM"/>
    </source>
</evidence>
<feature type="region of interest" description="Disordered" evidence="3">
    <location>
        <begin position="55"/>
        <end position="306"/>
    </location>
</feature>
<evidence type="ECO:0000256" key="1">
    <source>
        <dbReference type="ARBA" id="ARBA00022614"/>
    </source>
</evidence>
<feature type="compositionally biased region" description="Low complexity" evidence="3">
    <location>
        <begin position="143"/>
        <end position="159"/>
    </location>
</feature>
<dbReference type="AlphaFoldDB" id="A0A8H3EZY9"/>
<organism evidence="4 5">
    <name type="scientific">Alectoria fallacina</name>
    <dbReference type="NCBI Taxonomy" id="1903189"/>
    <lineage>
        <taxon>Eukaryota</taxon>
        <taxon>Fungi</taxon>
        <taxon>Dikarya</taxon>
        <taxon>Ascomycota</taxon>
        <taxon>Pezizomycotina</taxon>
        <taxon>Lecanoromycetes</taxon>
        <taxon>OSLEUM clade</taxon>
        <taxon>Lecanoromycetidae</taxon>
        <taxon>Lecanorales</taxon>
        <taxon>Lecanorineae</taxon>
        <taxon>Parmeliaceae</taxon>
        <taxon>Alectoria</taxon>
    </lineage>
</organism>
<dbReference type="SMART" id="SM00364">
    <property type="entry name" value="LRR_BAC"/>
    <property type="match status" value="7"/>
</dbReference>
<dbReference type="EMBL" id="CAJPDR010000085">
    <property type="protein sequence ID" value="CAF9915706.1"/>
    <property type="molecule type" value="Genomic_DNA"/>
</dbReference>
<feature type="compositionally biased region" description="Low complexity" evidence="3">
    <location>
        <begin position="209"/>
        <end position="233"/>
    </location>
</feature>
<dbReference type="PROSITE" id="PS51450">
    <property type="entry name" value="LRR"/>
    <property type="match status" value="2"/>
</dbReference>
<accession>A0A8H3EZY9</accession>
<dbReference type="PANTHER" id="PTHR48051">
    <property type="match status" value="1"/>
</dbReference>
<dbReference type="SMART" id="SM00369">
    <property type="entry name" value="LRR_TYP"/>
    <property type="match status" value="9"/>
</dbReference>
<dbReference type="PANTHER" id="PTHR48051:SF1">
    <property type="entry name" value="RAS SUPPRESSOR PROTEIN 1"/>
    <property type="match status" value="1"/>
</dbReference>
<dbReference type="Proteomes" id="UP000664203">
    <property type="component" value="Unassembled WGS sequence"/>
</dbReference>
<feature type="compositionally biased region" description="Polar residues" evidence="3">
    <location>
        <begin position="55"/>
        <end position="74"/>
    </location>
</feature>
<comment type="caution">
    <text evidence="4">The sequence shown here is derived from an EMBL/GenBank/DDBJ whole genome shotgun (WGS) entry which is preliminary data.</text>
</comment>
<dbReference type="OrthoDB" id="676979at2759"/>
<gene>
    <name evidence="4" type="ORF">ALECFALPRED_010307</name>
</gene>
<evidence type="ECO:0000313" key="4">
    <source>
        <dbReference type="EMBL" id="CAF9915706.1"/>
    </source>
</evidence>
<keyword evidence="1" id="KW-0433">Leucine-rich repeat</keyword>
<dbReference type="InterPro" id="IPR003591">
    <property type="entry name" value="Leu-rich_rpt_typical-subtyp"/>
</dbReference>
<keyword evidence="5" id="KW-1185">Reference proteome</keyword>
<feature type="compositionally biased region" description="Polar residues" evidence="3">
    <location>
        <begin position="186"/>
        <end position="197"/>
    </location>
</feature>
<dbReference type="GO" id="GO:0005737">
    <property type="term" value="C:cytoplasm"/>
    <property type="evidence" value="ECO:0007669"/>
    <property type="project" value="TreeGrafter"/>
</dbReference>
<evidence type="ECO:0000256" key="2">
    <source>
        <dbReference type="ARBA" id="ARBA00022737"/>
    </source>
</evidence>
<evidence type="ECO:0000256" key="3">
    <source>
        <dbReference type="SAM" id="MobiDB-lite"/>
    </source>
</evidence>
<name>A0A8H3EZY9_9LECA</name>
<proteinExistence type="predicted"/>
<protein>
    <recommendedName>
        <fullName evidence="6">Leucine-rich repeat-containing protein 40</fullName>
    </recommendedName>
</protein>